<dbReference type="EMBL" id="JAVIZJ010000001">
    <property type="protein sequence ID" value="MDR6208551.1"/>
    <property type="molecule type" value="Genomic_DNA"/>
</dbReference>
<gene>
    <name evidence="1" type="ORF">QE364_000239</name>
</gene>
<proteinExistence type="predicted"/>
<evidence type="ECO:0000313" key="2">
    <source>
        <dbReference type="Proteomes" id="UP001261666"/>
    </source>
</evidence>
<sequence length="96" mass="9170">MSALRLDAGAGELVAGGHEASAATLDGAAAGAPAAIDGGYGAAYLLEIVSALSVTAGTVALVNGAVAHQVRAAAASIDDSDAAIGSGFRQLEEGFE</sequence>
<comment type="caution">
    <text evidence="1">The sequence shown here is derived from an EMBL/GenBank/DDBJ whole genome shotgun (WGS) entry which is preliminary data.</text>
</comment>
<evidence type="ECO:0000313" key="1">
    <source>
        <dbReference type="EMBL" id="MDR6208551.1"/>
    </source>
</evidence>
<organism evidence="1 2">
    <name type="scientific">Nocardioides zeae</name>
    <dbReference type="NCBI Taxonomy" id="1457234"/>
    <lineage>
        <taxon>Bacteria</taxon>
        <taxon>Bacillati</taxon>
        <taxon>Actinomycetota</taxon>
        <taxon>Actinomycetes</taxon>
        <taxon>Propionibacteriales</taxon>
        <taxon>Nocardioidaceae</taxon>
        <taxon>Nocardioides</taxon>
    </lineage>
</organism>
<dbReference type="Proteomes" id="UP001261666">
    <property type="component" value="Unassembled WGS sequence"/>
</dbReference>
<name>A0ACC6ICT2_9ACTN</name>
<keyword evidence="2" id="KW-1185">Reference proteome</keyword>
<reference evidence="1" key="1">
    <citation type="submission" date="2023-08" db="EMBL/GenBank/DDBJ databases">
        <title>Functional and genomic diversity of the sorghum phyllosphere microbiome.</title>
        <authorList>
            <person name="Shade A."/>
        </authorList>
    </citation>
    <scope>NUCLEOTIDE SEQUENCE</scope>
    <source>
        <strain evidence="1">SORGH_AS_0885</strain>
    </source>
</reference>
<protein>
    <submittedName>
        <fullName evidence="1">Uncharacterized protein</fullName>
    </submittedName>
</protein>
<accession>A0ACC6ICT2</accession>